<keyword evidence="2" id="KW-0472">Membrane</keyword>
<gene>
    <name evidence="3" type="ORF">AUC31_12520</name>
</gene>
<feature type="transmembrane region" description="Helical" evidence="2">
    <location>
        <begin position="378"/>
        <end position="399"/>
    </location>
</feature>
<dbReference type="KEGG" id="prt:AUC31_12520"/>
<dbReference type="PANTHER" id="PTHR32063:SF18">
    <property type="entry name" value="CATION EFFLUX SYSTEM PROTEIN"/>
    <property type="match status" value="1"/>
</dbReference>
<feature type="transmembrane region" description="Helical" evidence="2">
    <location>
        <begin position="965"/>
        <end position="986"/>
    </location>
</feature>
<feature type="transmembrane region" description="Helical" evidence="2">
    <location>
        <begin position="320"/>
        <end position="338"/>
    </location>
</feature>
<dbReference type="PRINTS" id="PR00702">
    <property type="entry name" value="ACRIFLAVINRP"/>
</dbReference>
<dbReference type="AlphaFoldDB" id="A0A0U2J7I5"/>
<feature type="transmembrane region" description="Helical" evidence="2">
    <location>
        <begin position="420"/>
        <end position="440"/>
    </location>
</feature>
<organism evidence="3 4">
    <name type="scientific">Planococcus rifietoensis</name>
    <dbReference type="NCBI Taxonomy" id="200991"/>
    <lineage>
        <taxon>Bacteria</taxon>
        <taxon>Bacillati</taxon>
        <taxon>Bacillota</taxon>
        <taxon>Bacilli</taxon>
        <taxon>Bacillales</taxon>
        <taxon>Caryophanaceae</taxon>
        <taxon>Planococcus</taxon>
    </lineage>
</organism>
<dbReference type="SUPFAM" id="SSF82714">
    <property type="entry name" value="Multidrug efflux transporter AcrB TolC docking domain, DN and DC subdomains"/>
    <property type="match status" value="1"/>
</dbReference>
<dbReference type="GO" id="GO:0005886">
    <property type="term" value="C:plasma membrane"/>
    <property type="evidence" value="ECO:0007669"/>
    <property type="project" value="TreeGrafter"/>
</dbReference>
<feature type="transmembrane region" description="Helical" evidence="2">
    <location>
        <begin position="12"/>
        <end position="29"/>
    </location>
</feature>
<evidence type="ECO:0000313" key="3">
    <source>
        <dbReference type="EMBL" id="ALS75970.1"/>
    </source>
</evidence>
<dbReference type="RefSeq" id="WP_058382673.1">
    <property type="nucleotide sequence ID" value="NZ_CP013659.2"/>
</dbReference>
<keyword evidence="4" id="KW-1185">Reference proteome</keyword>
<dbReference type="Gene3D" id="3.30.2090.10">
    <property type="entry name" value="Multidrug efflux transporter AcrB TolC docking domain, DN and DC subdomains"/>
    <property type="match status" value="2"/>
</dbReference>
<dbReference type="STRING" id="200991.AUC31_12520"/>
<dbReference type="Gene3D" id="3.30.70.1320">
    <property type="entry name" value="Multidrug efflux transporter AcrB pore domain like"/>
    <property type="match status" value="1"/>
</dbReference>
<dbReference type="InterPro" id="IPR001036">
    <property type="entry name" value="Acrflvin-R"/>
</dbReference>
<dbReference type="Gene3D" id="3.30.70.1430">
    <property type="entry name" value="Multidrug efflux transporter AcrB pore domain"/>
    <property type="match status" value="2"/>
</dbReference>
<reference evidence="3" key="1">
    <citation type="submission" date="2016-01" db="EMBL/GenBank/DDBJ databases">
        <title>Complete genome of Planococcus rifietoensis type strain M8.</title>
        <authorList>
            <person name="See-Too W.S."/>
        </authorList>
    </citation>
    <scope>NUCLEOTIDE SEQUENCE [LARGE SCALE GENOMIC DNA]</scope>
    <source>
        <strain evidence="3">M8</strain>
    </source>
</reference>
<dbReference type="Gene3D" id="3.30.70.1440">
    <property type="entry name" value="Multidrug efflux transporter AcrB pore domain"/>
    <property type="match status" value="1"/>
</dbReference>
<name>A0A0U2J7I5_9BACL</name>
<dbReference type="OrthoDB" id="9757876at2"/>
<feature type="transmembrane region" description="Helical" evidence="2">
    <location>
        <begin position="998"/>
        <end position="1021"/>
    </location>
</feature>
<feature type="transmembrane region" description="Helical" evidence="2">
    <location>
        <begin position="919"/>
        <end position="944"/>
    </location>
</feature>
<accession>A0A0U2J7I5</accession>
<dbReference type="EMBL" id="CP013659">
    <property type="protein sequence ID" value="ALS75970.1"/>
    <property type="molecule type" value="Genomic_DNA"/>
</dbReference>
<evidence type="ECO:0000313" key="4">
    <source>
        <dbReference type="Proteomes" id="UP000067683"/>
    </source>
</evidence>
<dbReference type="SUPFAM" id="SSF82866">
    <property type="entry name" value="Multidrug efflux transporter AcrB transmembrane domain"/>
    <property type="match status" value="2"/>
</dbReference>
<dbReference type="PANTHER" id="PTHR32063">
    <property type="match status" value="1"/>
</dbReference>
<protein>
    <submittedName>
        <fullName evidence="3">Multidrug transporter</fullName>
    </submittedName>
</protein>
<sequence length="1035" mass="110644">MQYILERSKLFIFLILILMLVGVYTFLTLPQREIPETPPGLVLVSTILPGAEPEEVETSITNPIERQLQSIDGIASMNSISANSASIITLEIEDGVEPEGLINTIQQQTQRAAGSFPDQAQDTSVEKLDLTFPLVSYMFYGDQAELAELEEPLADLSDEVEAVSGVAGTQIKGLNGEQVVIELDGDALAENQLQPFEVLESLQQANQPLSLGTHSDGEQQFVLTVQKSQGIEKLRELQVGQAAVPLADVATVELAEVPAEDIVTFEGEPAISYTVFLQTGQDVPSVDDRVSEVIEAFNEDLPAGISAERYVSQAENVNEIFSSLYISLLIAVLAVLVVTTAGLTLYGAFAVALTVLASVLIGLIPIPSLGVDLNQISVIGLIIAIGILVDDSIVVNDNIQRRYKLGDNAMAGAINGVREVYPSIVSSSLAIVVTFSPLLLLSGGNGAFIKALPSILITTILASTVLSITLVPMMQYLRTKRKKRKISDTPGFLGKPLEKLAQVYSGKVLKGVMKRPWLTGIGGLVIATALLSLALFTPFEFFPEADREEVTMNVRLAEGTTIEETDAFIREVTQEVAQEDGDVNETAVFTGEGLPNLFASSMDNTGANTGQVAFRIDREATSASAFIDKWEPELRERYPDAEIFLDTIVQGPPVGAPVTVTATGADINELAALRDTLEEEMLANGATVVTDNLGAAVPAIEYVPEQETLEDNGIALSTVTNQLQLLTQGVPLYTLYEGQTPYEVVLKQAGISEGEPIDLADFSLPASSSAVSGDEAGGEAGPPAAAQPGPPELIGLDELLTAQETTALAQVPHKSGDRAITLRAFGEADDFEAQMLDVVDNARADLPAGYELSTGGENSDQEAFFAEIGILFLVVLLLVYLVIAFQFKSFGLPFLVLIAVYLGISGAILGLFLTQTPLSFLGVMGIVSLTGIVVRNAVVLIDFVEARRLTGDFNIEEAIIESGYARIKPIVLTSLTSIVALLPVAFSGDPLFEPLAVTIIAGLTFSGLFTLVMIPALYLLFHRIVISRKEKKQAA</sequence>
<evidence type="ECO:0000256" key="1">
    <source>
        <dbReference type="SAM" id="MobiDB-lite"/>
    </source>
</evidence>
<dbReference type="Proteomes" id="UP000067683">
    <property type="component" value="Chromosome"/>
</dbReference>
<dbReference type="GO" id="GO:0042910">
    <property type="term" value="F:xenobiotic transmembrane transporter activity"/>
    <property type="evidence" value="ECO:0007669"/>
    <property type="project" value="TreeGrafter"/>
</dbReference>
<keyword evidence="2" id="KW-0812">Transmembrane</keyword>
<proteinExistence type="predicted"/>
<feature type="region of interest" description="Disordered" evidence="1">
    <location>
        <begin position="768"/>
        <end position="792"/>
    </location>
</feature>
<feature type="transmembrane region" description="Helical" evidence="2">
    <location>
        <begin position="863"/>
        <end position="883"/>
    </location>
</feature>
<feature type="transmembrane region" description="Helical" evidence="2">
    <location>
        <begin position="452"/>
        <end position="477"/>
    </location>
</feature>
<dbReference type="InterPro" id="IPR027463">
    <property type="entry name" value="AcrB_DN_DC_subdom"/>
</dbReference>
<dbReference type="Pfam" id="PF00873">
    <property type="entry name" value="ACR_tran"/>
    <property type="match status" value="1"/>
</dbReference>
<feature type="transmembrane region" description="Helical" evidence="2">
    <location>
        <begin position="345"/>
        <end position="366"/>
    </location>
</feature>
<dbReference type="Gene3D" id="1.20.1640.10">
    <property type="entry name" value="Multidrug efflux transporter AcrB transmembrane domain"/>
    <property type="match status" value="2"/>
</dbReference>
<evidence type="ECO:0000256" key="2">
    <source>
        <dbReference type="SAM" id="Phobius"/>
    </source>
</evidence>
<dbReference type="SUPFAM" id="SSF82693">
    <property type="entry name" value="Multidrug efflux transporter AcrB pore domain, PN1, PN2, PC1 and PC2 subdomains"/>
    <property type="match status" value="2"/>
</dbReference>
<keyword evidence="2" id="KW-1133">Transmembrane helix</keyword>
<feature type="transmembrane region" description="Helical" evidence="2">
    <location>
        <begin position="517"/>
        <end position="539"/>
    </location>
</feature>
<feature type="transmembrane region" description="Helical" evidence="2">
    <location>
        <begin position="890"/>
        <end position="913"/>
    </location>
</feature>